<keyword evidence="1" id="KW-0315">Glutamine amidotransferase</keyword>
<proteinExistence type="predicted"/>
<dbReference type="InterPro" id="IPR026869">
    <property type="entry name" value="EgtC-like"/>
</dbReference>
<gene>
    <name evidence="3" type="ORF">UFOPK3243_00327</name>
</gene>
<reference evidence="3" key="1">
    <citation type="submission" date="2020-05" db="EMBL/GenBank/DDBJ databases">
        <authorList>
            <person name="Chiriac C."/>
            <person name="Salcher M."/>
            <person name="Ghai R."/>
            <person name="Kavagutti S V."/>
        </authorList>
    </citation>
    <scope>NUCLEOTIDE SEQUENCE</scope>
</reference>
<dbReference type="PROSITE" id="PS51278">
    <property type="entry name" value="GATASE_TYPE_2"/>
    <property type="match status" value="1"/>
</dbReference>
<feature type="domain" description="Glutamine amidotransferase type-2" evidence="2">
    <location>
        <begin position="2"/>
        <end position="247"/>
    </location>
</feature>
<accession>A0A6J7B6B0</accession>
<evidence type="ECO:0000313" key="3">
    <source>
        <dbReference type="EMBL" id="CAB4840872.1"/>
    </source>
</evidence>
<protein>
    <submittedName>
        <fullName evidence="3">Unannotated protein</fullName>
    </submittedName>
</protein>
<dbReference type="CDD" id="cd01908">
    <property type="entry name" value="YafJ"/>
    <property type="match status" value="1"/>
</dbReference>
<dbReference type="PANTHER" id="PTHR42824:SF1">
    <property type="entry name" value="GLUTAMINE AMIDOTRANSFERASE YAFJ-RELATED"/>
    <property type="match status" value="1"/>
</dbReference>
<dbReference type="InterPro" id="IPR017932">
    <property type="entry name" value="GATase_2_dom"/>
</dbReference>
<name>A0A6J7B6B0_9ZZZZ</name>
<dbReference type="SUPFAM" id="SSF56235">
    <property type="entry name" value="N-terminal nucleophile aminohydrolases (Ntn hydrolases)"/>
    <property type="match status" value="1"/>
</dbReference>
<dbReference type="PANTHER" id="PTHR42824">
    <property type="entry name" value="GLUTAMINE AMIDOTRANSFERASE"/>
    <property type="match status" value="1"/>
</dbReference>
<dbReference type="InterPro" id="IPR029055">
    <property type="entry name" value="Ntn_hydrolases_N"/>
</dbReference>
<dbReference type="EMBL" id="CAFAZZ010000020">
    <property type="protein sequence ID" value="CAB4840872.1"/>
    <property type="molecule type" value="Genomic_DNA"/>
</dbReference>
<organism evidence="3">
    <name type="scientific">freshwater metagenome</name>
    <dbReference type="NCBI Taxonomy" id="449393"/>
    <lineage>
        <taxon>unclassified sequences</taxon>
        <taxon>metagenomes</taxon>
        <taxon>ecological metagenomes</taxon>
    </lineage>
</organism>
<evidence type="ECO:0000259" key="2">
    <source>
        <dbReference type="PROSITE" id="PS51278"/>
    </source>
</evidence>
<dbReference type="AlphaFoldDB" id="A0A6J7B6B0"/>
<dbReference type="Gene3D" id="3.60.20.10">
    <property type="entry name" value="Glutamine Phosphoribosylpyrophosphate, subunit 1, domain 1"/>
    <property type="match status" value="1"/>
</dbReference>
<dbReference type="Pfam" id="PF13230">
    <property type="entry name" value="GATase_4"/>
    <property type="match status" value="1"/>
</dbReference>
<evidence type="ECO:0000256" key="1">
    <source>
        <dbReference type="ARBA" id="ARBA00022962"/>
    </source>
</evidence>
<sequence length="247" mass="28120">MCRLLGFSSKNSSSLPQLLGQDLDNFVALSQVHCDGWGYAHVEHTSTHAENFREPIPAIDSQQLKEQIGTLTDGALLHFRWASKGLDVKESNTHPFTHEGISFIHNGSFRPFDVLKPYISEEYLRLAQGETDSELYFLYLLTEIKKHGFLPGIKSALSFIKNNIDHSSANMMIMNKDFFVTACRFNQDRIPDLFKKDVDYYELRYKEVDGSVLVASSGWNQQGWTMLKNDSLLIVDRSNQEVSALSF</sequence>